<dbReference type="SUPFAM" id="SSF49764">
    <property type="entry name" value="HSP20-like chaperones"/>
    <property type="match status" value="1"/>
</dbReference>
<evidence type="ECO:0000256" key="1">
    <source>
        <dbReference type="ARBA" id="ARBA00004496"/>
    </source>
</evidence>
<dbReference type="CDD" id="cd06467">
    <property type="entry name" value="p23_NUDC_like"/>
    <property type="match status" value="1"/>
</dbReference>
<protein>
    <recommendedName>
        <fullName evidence="3">CS domain-containing protein</fullName>
    </recommendedName>
</protein>
<dbReference type="PANTHER" id="PTHR12356">
    <property type="entry name" value="NUCLEAR MOVEMENT PROTEIN NUDC"/>
    <property type="match status" value="1"/>
</dbReference>
<dbReference type="InterPro" id="IPR007052">
    <property type="entry name" value="CS_dom"/>
</dbReference>
<dbReference type="FunFam" id="2.60.40.790:FF:000001">
    <property type="entry name" value="Nuclear migration protein nudC"/>
    <property type="match status" value="1"/>
</dbReference>
<evidence type="ECO:0000313" key="4">
    <source>
        <dbReference type="EMBL" id="KAF6000573.1"/>
    </source>
</evidence>
<evidence type="ECO:0000259" key="3">
    <source>
        <dbReference type="PROSITE" id="PS51203"/>
    </source>
</evidence>
<dbReference type="Gene3D" id="2.60.40.790">
    <property type="match status" value="1"/>
</dbReference>
<organism evidence="4 5">
    <name type="scientific">Cyanidiococcus yangmingshanensis</name>
    <dbReference type="NCBI Taxonomy" id="2690220"/>
    <lineage>
        <taxon>Eukaryota</taxon>
        <taxon>Rhodophyta</taxon>
        <taxon>Bangiophyceae</taxon>
        <taxon>Cyanidiales</taxon>
        <taxon>Cyanidiaceae</taxon>
        <taxon>Cyanidiococcus</taxon>
    </lineage>
</organism>
<comment type="caution">
    <text evidence="4">The sequence shown here is derived from an EMBL/GenBank/DDBJ whole genome shotgun (WGS) entry which is preliminary data.</text>
</comment>
<gene>
    <name evidence="4" type="ORF">F1559_002120</name>
</gene>
<proteinExistence type="predicted"/>
<name>A0A7J7IBU9_9RHOD</name>
<dbReference type="GO" id="GO:0005737">
    <property type="term" value="C:cytoplasm"/>
    <property type="evidence" value="ECO:0007669"/>
    <property type="project" value="UniProtKB-SubCell"/>
</dbReference>
<evidence type="ECO:0000313" key="5">
    <source>
        <dbReference type="Proteomes" id="UP000530660"/>
    </source>
</evidence>
<dbReference type="GO" id="GO:0006457">
    <property type="term" value="P:protein folding"/>
    <property type="evidence" value="ECO:0007669"/>
    <property type="project" value="TreeGrafter"/>
</dbReference>
<comment type="subcellular location">
    <subcellularLocation>
        <location evidence="1">Cytoplasm</location>
    </subcellularLocation>
</comment>
<accession>A0A7J7IBU9</accession>
<dbReference type="PANTHER" id="PTHR12356:SF3">
    <property type="entry name" value="NUCLEAR MIGRATION PROTEIN NUDC"/>
    <property type="match status" value="1"/>
</dbReference>
<sequence>MAGNGGETEVYTWTQTLQQVTVVLKQAVAHKRDLKVTIRVNRLQVECGGRVLIDGELHRPIKPGDSLWYLEGSRLVIELEKANNMEWWSRVIVGDPEIDPTKCEPETSHLSDLDGETRQLVEKMMLQQRARLQAERSSSQQGGSCLKR</sequence>
<dbReference type="PROSITE" id="PS51203">
    <property type="entry name" value="CS"/>
    <property type="match status" value="1"/>
</dbReference>
<keyword evidence="2" id="KW-0963">Cytoplasm</keyword>
<feature type="domain" description="CS" evidence="3">
    <location>
        <begin position="6"/>
        <end position="92"/>
    </location>
</feature>
<dbReference type="AlphaFoldDB" id="A0A7J7IBU9"/>
<reference evidence="4 5" key="1">
    <citation type="journal article" date="2020" name="J. Phycol.">
        <title>Comparative genome analysis reveals Cyanidiococcus gen. nov., a new extremophilic red algal genus sister to Cyanidioschyzon (Cyanidioschyzonaceae, Rhodophyta).</title>
        <authorList>
            <person name="Liu S.-L."/>
            <person name="Chiang Y.-R."/>
            <person name="Yoon H.S."/>
            <person name="Fu H.-Y."/>
        </authorList>
    </citation>
    <scope>NUCLEOTIDE SEQUENCE [LARGE SCALE GENOMIC DNA]</scope>
    <source>
        <strain evidence="4 5">THAL066</strain>
    </source>
</reference>
<evidence type="ECO:0000256" key="2">
    <source>
        <dbReference type="ARBA" id="ARBA00022490"/>
    </source>
</evidence>
<keyword evidence="5" id="KW-1185">Reference proteome</keyword>
<dbReference type="GO" id="GO:0051082">
    <property type="term" value="F:unfolded protein binding"/>
    <property type="evidence" value="ECO:0007669"/>
    <property type="project" value="TreeGrafter"/>
</dbReference>
<dbReference type="InterPro" id="IPR008978">
    <property type="entry name" value="HSP20-like_chaperone"/>
</dbReference>
<dbReference type="OrthoDB" id="416217at2759"/>
<dbReference type="EMBL" id="VWRR01000019">
    <property type="protein sequence ID" value="KAF6000573.1"/>
    <property type="molecule type" value="Genomic_DNA"/>
</dbReference>
<dbReference type="InterPro" id="IPR037898">
    <property type="entry name" value="NudC_fam"/>
</dbReference>
<dbReference type="Pfam" id="PF04969">
    <property type="entry name" value="CS"/>
    <property type="match status" value="1"/>
</dbReference>
<dbReference type="Proteomes" id="UP000530660">
    <property type="component" value="Unassembled WGS sequence"/>
</dbReference>